<dbReference type="OrthoDB" id="9815592at2"/>
<organism evidence="3 4">
    <name type="scientific">Sphingomonas desiccabilis</name>
    <dbReference type="NCBI Taxonomy" id="429134"/>
    <lineage>
        <taxon>Bacteria</taxon>
        <taxon>Pseudomonadati</taxon>
        <taxon>Pseudomonadota</taxon>
        <taxon>Alphaproteobacteria</taxon>
        <taxon>Sphingomonadales</taxon>
        <taxon>Sphingomonadaceae</taxon>
        <taxon>Sphingomonas</taxon>
    </lineage>
</organism>
<evidence type="ECO:0000313" key="4">
    <source>
        <dbReference type="Proteomes" id="UP000292347"/>
    </source>
</evidence>
<dbReference type="RefSeq" id="WP_129340453.1">
    <property type="nucleotide sequence ID" value="NZ_JACIDD010000005.1"/>
</dbReference>
<gene>
    <name evidence="3" type="ORF">EO081_03060</name>
</gene>
<dbReference type="SUPFAM" id="SSF51161">
    <property type="entry name" value="Trimeric LpxA-like enzymes"/>
    <property type="match status" value="1"/>
</dbReference>
<dbReference type="PANTHER" id="PTHR23416:SF23">
    <property type="entry name" value="ACETYLTRANSFERASE C18B11.09C-RELATED"/>
    <property type="match status" value="1"/>
</dbReference>
<name>A0A4V1QPR0_9SPHN</name>
<keyword evidence="4" id="KW-1185">Reference proteome</keyword>
<comment type="caution">
    <text evidence="3">The sequence shown here is derived from an EMBL/GenBank/DDBJ whole genome shotgun (WGS) entry which is preliminary data.</text>
</comment>
<evidence type="ECO:0000256" key="2">
    <source>
        <dbReference type="ARBA" id="ARBA00022679"/>
    </source>
</evidence>
<proteinExistence type="inferred from homology"/>
<keyword evidence="2 3" id="KW-0808">Transferase</keyword>
<dbReference type="Proteomes" id="UP000292347">
    <property type="component" value="Unassembled WGS sequence"/>
</dbReference>
<protein>
    <submittedName>
        <fullName evidence="3">Putative colanic acid biosynthesis acetyltransferase</fullName>
    </submittedName>
</protein>
<dbReference type="GO" id="GO:0008374">
    <property type="term" value="F:O-acyltransferase activity"/>
    <property type="evidence" value="ECO:0007669"/>
    <property type="project" value="TreeGrafter"/>
</dbReference>
<dbReference type="EMBL" id="SDPT01000001">
    <property type="protein sequence ID" value="RXZ34667.1"/>
    <property type="molecule type" value="Genomic_DNA"/>
</dbReference>
<reference evidence="3 4" key="1">
    <citation type="submission" date="2019-01" db="EMBL/GenBank/DDBJ databases">
        <title>Sphingomonas mucosissima sp. nov. and Sphingomonas desiccabilis sp. nov., from biological soil crusts in the Colorado Plateau, USA.</title>
        <authorList>
            <person name="Zhu D."/>
        </authorList>
    </citation>
    <scope>NUCLEOTIDE SEQUENCE [LARGE SCALE GENOMIC DNA]</scope>
    <source>
        <strain evidence="3 4">CP1D</strain>
    </source>
</reference>
<dbReference type="AlphaFoldDB" id="A0A4V1QPR0"/>
<dbReference type="InterPro" id="IPR051159">
    <property type="entry name" value="Hexapeptide_acetyltransf"/>
</dbReference>
<comment type="similarity">
    <text evidence="1">Belongs to the transferase hexapeptide repeat family.</text>
</comment>
<evidence type="ECO:0000313" key="3">
    <source>
        <dbReference type="EMBL" id="RXZ34667.1"/>
    </source>
</evidence>
<sequence length="206" mass="22552">MPEHDPSSGILPGTKYGTRGRERSFALRHLALRLVWNLVWLLFAAWTPPQLYGWRRFLLRLFGAKMAPGSRVYGSARIWYPPNLEMGRGAVLGWQSYAYTQGPIVIGDYAVVSQWSRLLTGTHDETSETFQLYVKPITIEPHAWVAAGALVGPGVTIGEGAVLGGGGVAFKSLATWTIYAGNPAREIRKRPNFVGGQAASVEQPLS</sequence>
<accession>A0A4V1QPR0</accession>
<dbReference type="GO" id="GO:0005829">
    <property type="term" value="C:cytosol"/>
    <property type="evidence" value="ECO:0007669"/>
    <property type="project" value="TreeGrafter"/>
</dbReference>
<dbReference type="PANTHER" id="PTHR23416">
    <property type="entry name" value="SIALIC ACID SYNTHASE-RELATED"/>
    <property type="match status" value="1"/>
</dbReference>
<evidence type="ECO:0000256" key="1">
    <source>
        <dbReference type="ARBA" id="ARBA00007274"/>
    </source>
</evidence>
<dbReference type="Gene3D" id="2.160.10.10">
    <property type="entry name" value="Hexapeptide repeat proteins"/>
    <property type="match status" value="1"/>
</dbReference>
<dbReference type="InterPro" id="IPR011004">
    <property type="entry name" value="Trimer_LpxA-like_sf"/>
</dbReference>